<reference evidence="1 2" key="1">
    <citation type="journal article" date="2016" name="PLoS Pathog.">
        <title>Biosynthesis of antibiotic leucinostatins in bio-control fungus Purpureocillium lilacinum and their inhibition on phytophthora revealed by genome mining.</title>
        <authorList>
            <person name="Wang G."/>
            <person name="Liu Z."/>
            <person name="Lin R."/>
            <person name="Li E."/>
            <person name="Mao Z."/>
            <person name="Ling J."/>
            <person name="Yang Y."/>
            <person name="Yin W.B."/>
            <person name="Xie B."/>
        </authorList>
    </citation>
    <scope>NUCLEOTIDE SEQUENCE [LARGE SCALE GENOMIC DNA]</scope>
    <source>
        <strain evidence="1">170</strain>
    </source>
</reference>
<sequence>MVRGADVGDWMAFLLFVGFTTQGIDVAAIDKVFLGKCCEEGTNSCADAYYAGCMSVEQCKYSCCLSSSTQLFTFYGDVWY</sequence>
<dbReference type="AlphaFoldDB" id="A0A179FWN3"/>
<dbReference type="GeneID" id="28846183"/>
<name>A0A179FWN3_METCM</name>
<organism evidence="1 2">
    <name type="scientific">Pochonia chlamydosporia 170</name>
    <dbReference type="NCBI Taxonomy" id="1380566"/>
    <lineage>
        <taxon>Eukaryota</taxon>
        <taxon>Fungi</taxon>
        <taxon>Dikarya</taxon>
        <taxon>Ascomycota</taxon>
        <taxon>Pezizomycotina</taxon>
        <taxon>Sordariomycetes</taxon>
        <taxon>Hypocreomycetidae</taxon>
        <taxon>Hypocreales</taxon>
        <taxon>Clavicipitaceae</taxon>
        <taxon>Pochonia</taxon>
    </lineage>
</organism>
<evidence type="ECO:0000313" key="2">
    <source>
        <dbReference type="Proteomes" id="UP000078397"/>
    </source>
</evidence>
<protein>
    <submittedName>
        <fullName evidence="1">Uncharacterized protein</fullName>
    </submittedName>
</protein>
<keyword evidence="2" id="KW-1185">Reference proteome</keyword>
<proteinExistence type="predicted"/>
<evidence type="ECO:0000313" key="1">
    <source>
        <dbReference type="EMBL" id="OAQ70022.1"/>
    </source>
</evidence>
<comment type="caution">
    <text evidence="1">The sequence shown here is derived from an EMBL/GenBank/DDBJ whole genome shotgun (WGS) entry which is preliminary data.</text>
</comment>
<dbReference type="Proteomes" id="UP000078397">
    <property type="component" value="Unassembled WGS sequence"/>
</dbReference>
<dbReference type="RefSeq" id="XP_018146559.1">
    <property type="nucleotide sequence ID" value="XM_018282189.1"/>
</dbReference>
<dbReference type="KEGG" id="pchm:VFPPC_02561"/>
<dbReference type="EMBL" id="LSBJ02000002">
    <property type="protein sequence ID" value="OAQ70022.1"/>
    <property type="molecule type" value="Genomic_DNA"/>
</dbReference>
<accession>A0A179FWN3</accession>
<gene>
    <name evidence="1" type="ORF">VFPPC_02561</name>
</gene>